<reference evidence="1 2" key="1">
    <citation type="submission" date="2018-03" db="EMBL/GenBank/DDBJ databases">
        <title>Draft Genome Sequences of the Obligatory Marine Myxobacteria Enhygromyxa salina SWB007.</title>
        <authorList>
            <person name="Poehlein A."/>
            <person name="Moghaddam J.A."/>
            <person name="Harms H."/>
            <person name="Alanjari M."/>
            <person name="Koenig G.M."/>
            <person name="Daniel R."/>
            <person name="Schaeberle T.F."/>
        </authorList>
    </citation>
    <scope>NUCLEOTIDE SEQUENCE [LARGE SCALE GENOMIC DNA]</scope>
    <source>
        <strain evidence="1 2">SWB007</strain>
    </source>
</reference>
<dbReference type="SUPFAM" id="SSF160104">
    <property type="entry name" value="Acetoacetate decarboxylase-like"/>
    <property type="match status" value="1"/>
</dbReference>
<organism evidence="1 2">
    <name type="scientific">Enhygromyxa salina</name>
    <dbReference type="NCBI Taxonomy" id="215803"/>
    <lineage>
        <taxon>Bacteria</taxon>
        <taxon>Pseudomonadati</taxon>
        <taxon>Myxococcota</taxon>
        <taxon>Polyangia</taxon>
        <taxon>Nannocystales</taxon>
        <taxon>Nannocystaceae</taxon>
        <taxon>Enhygromyxa</taxon>
    </lineage>
</organism>
<name>A0A2S9YCC2_9BACT</name>
<dbReference type="Proteomes" id="UP000238823">
    <property type="component" value="Unassembled WGS sequence"/>
</dbReference>
<evidence type="ECO:0000313" key="2">
    <source>
        <dbReference type="Proteomes" id="UP000238823"/>
    </source>
</evidence>
<dbReference type="Gene3D" id="2.40.400.10">
    <property type="entry name" value="Acetoacetate decarboxylase-like"/>
    <property type="match status" value="1"/>
</dbReference>
<dbReference type="EMBL" id="PVNL01000111">
    <property type="protein sequence ID" value="PRQ02676.1"/>
    <property type="molecule type" value="Genomic_DNA"/>
</dbReference>
<accession>A0A2S9YCC2</accession>
<comment type="caution">
    <text evidence="1">The sequence shown here is derived from an EMBL/GenBank/DDBJ whole genome shotgun (WGS) entry which is preliminary data.</text>
</comment>
<evidence type="ECO:0000313" key="1">
    <source>
        <dbReference type="EMBL" id="PRQ02676.1"/>
    </source>
</evidence>
<gene>
    <name evidence="1" type="ORF">ENSA7_55050</name>
</gene>
<dbReference type="InterPro" id="IPR023375">
    <property type="entry name" value="ADC_dom_sf"/>
</dbReference>
<proteinExistence type="predicted"/>
<protein>
    <submittedName>
        <fullName evidence="1">Uncharacterized protein</fullName>
    </submittedName>
</protein>
<sequence>MNARPLYVSPQHFDSLPIAPPFFFESVTTRVLPLRARVSALQHLIDRHANFVPPQVGRFRVALPYVYLMVLDYGKLALEAADIGWLAQKEFMFAVPTNHYTLCGRKWVFQGIKWFSPYIFVDSDISMTLGRRVYGWPKLRIYEKRMASSWIGSPSAPTQQVVLTTDVIGDLYAGNKQDRRTLCEIVQLQDRSFDYPFDPKAGLRPWTVLRDAVGLGLGMGRDYLRALSTMRGAPARPDVFFAQTMNFLGAITPGNPDVAFDIVNLKQFRDVAQLDNYCYQALTAAPLRIIGLNGAGPLGDGSATSMTASGGFRVRLWSWPMLPIVDALGLEVAKKWDNDGVEIAELEPQLPFWYDVNMIYERGRNLAERSSNRVWHTPHGSYHRPATQAPAHAREDARFNTTMGSASQALTGPFHSLSRTMRVLPLLASRDKLQAFIDQFLNEPLNDSGDETGARFELWEDDAAAEEHSAYVYLIISNVGDLHSETDDVGNWAGEDAAFHVPVRRYQDGELVGVGLVQAVTYASSTARSITVTEIAGTPTRLAKFVSPPTAWLRNPEDQHDHSLLEVVSEVLPTVGRGQRAVEKTVLEIGQRSLRLVEGDLRERLISNWAPTLRRAVDHKLAMVDHAASELESARMHALGVLTGQRSVYMYTLSQIRDIEDPARACYQALNCMAKTISHVHEVARLPSNLQLRIHEHESQPIVKLLGLEATLAVSAAGGHHHVIIPTSPFWARIALRSSVGKHLFERSIGTNWRWQVSDTSTGKFVSRAVDPRLRSVARALDLGAPIAPGPSERQFVPKWTMGIPRIVHLPEDAGSQYALSGETREAQLEHVLAQYKKDLLKHAGQAIRTRLYLFGVLLAETLLSSGSLEHDMFDVTVWNETQRQWVSGLRKALLQQPEMLETHPNWVSVEFSENVSNNERRFVKDVHATAFRRVVRDIVKRREDLGHMVQDAMWWAWERVWRKPRGGAARDQAAGPDFAKTVESRALTMSQWEMPATDAAPAGQSGPLEQRSVRIRLRTLAFPPDNMLDGLDSRRNWSVAGLAKRFSPQIVIESILAREWYDDSADAPRRLNLQVKLRDLELRLVLNSGTAEMGAYEFYRQETERACARRQQFHEDDNQSERQHIELVVALRRFKAICEAKRYLHDARWGDPKTNKALLLQGLWRSDRNQLPRLECPHRDQGGTEWTAPGESIAATHLQDMFALASRVIVEQVEQVERTVNEDWADQIVLKLYEAYVAQSKVLLHLLNSGPDFFVDLSIFGCDVPEHFPREMCQDGKYVGRKVASRAEIGQNHVG</sequence>